<name>A0A6A0AGZ2_HAELA</name>
<comment type="caution">
    <text evidence="1">The sequence shown here is derived from an EMBL/GenBank/DDBJ whole genome shotgun (WGS) entry which is preliminary data.</text>
</comment>
<proteinExistence type="predicted"/>
<feature type="non-terminal residue" evidence="1">
    <location>
        <position position="1"/>
    </location>
</feature>
<evidence type="ECO:0000313" key="2">
    <source>
        <dbReference type="Proteomes" id="UP000485058"/>
    </source>
</evidence>
<protein>
    <submittedName>
        <fullName evidence="1">Uncharacterized protein</fullName>
    </submittedName>
</protein>
<dbReference type="AlphaFoldDB" id="A0A6A0AGZ2"/>
<organism evidence="1 2">
    <name type="scientific">Haematococcus lacustris</name>
    <name type="common">Green alga</name>
    <name type="synonym">Haematococcus pluvialis</name>
    <dbReference type="NCBI Taxonomy" id="44745"/>
    <lineage>
        <taxon>Eukaryota</taxon>
        <taxon>Viridiplantae</taxon>
        <taxon>Chlorophyta</taxon>
        <taxon>core chlorophytes</taxon>
        <taxon>Chlorophyceae</taxon>
        <taxon>CS clade</taxon>
        <taxon>Chlamydomonadales</taxon>
        <taxon>Haematococcaceae</taxon>
        <taxon>Haematococcus</taxon>
    </lineage>
</organism>
<dbReference type="EMBL" id="BLLF01006014">
    <property type="protein sequence ID" value="GFH31865.1"/>
    <property type="molecule type" value="Genomic_DNA"/>
</dbReference>
<dbReference type="Proteomes" id="UP000485058">
    <property type="component" value="Unassembled WGS sequence"/>
</dbReference>
<reference evidence="1 2" key="1">
    <citation type="submission" date="2020-02" db="EMBL/GenBank/DDBJ databases">
        <title>Draft genome sequence of Haematococcus lacustris strain NIES-144.</title>
        <authorList>
            <person name="Morimoto D."/>
            <person name="Nakagawa S."/>
            <person name="Yoshida T."/>
            <person name="Sawayama S."/>
        </authorList>
    </citation>
    <scope>NUCLEOTIDE SEQUENCE [LARGE SCALE GENOMIC DNA]</scope>
    <source>
        <strain evidence="1 2">NIES-144</strain>
    </source>
</reference>
<keyword evidence="2" id="KW-1185">Reference proteome</keyword>
<sequence length="160" mass="17263">MRLHLSYATIGSLESSTTGGAVNLKFLRTRTAQITTTEDNIVIEDERDTELRYRSAGNLLCAAAPLIEPIPDDLLACDMVSAADPAKSAHRWYDTTPDQMISETEFRNGLGALGLDFGPDSLALTPDQEAELIRWVFAAPVSSATLDLAALSLPAAQLEQ</sequence>
<evidence type="ECO:0000313" key="1">
    <source>
        <dbReference type="EMBL" id="GFH31865.1"/>
    </source>
</evidence>
<accession>A0A6A0AGZ2</accession>
<gene>
    <name evidence="1" type="ORF">HaLaN_30985</name>
</gene>
<feature type="non-terminal residue" evidence="1">
    <location>
        <position position="160"/>
    </location>
</feature>